<feature type="domain" description="Integrase catalytic" evidence="5">
    <location>
        <begin position="514"/>
        <end position="631"/>
    </location>
</feature>
<dbReference type="GO" id="GO:0008270">
    <property type="term" value="F:zinc ion binding"/>
    <property type="evidence" value="ECO:0007669"/>
    <property type="project" value="UniProtKB-KW"/>
</dbReference>
<feature type="region of interest" description="Disordered" evidence="3">
    <location>
        <begin position="130"/>
        <end position="162"/>
    </location>
</feature>
<dbReference type="InterPro" id="IPR036875">
    <property type="entry name" value="Znf_CCHC_sf"/>
</dbReference>
<evidence type="ECO:0000259" key="5">
    <source>
        <dbReference type="PROSITE" id="PS50994"/>
    </source>
</evidence>
<dbReference type="InterPro" id="IPR039537">
    <property type="entry name" value="Retrotran_Ty1/copia-like"/>
</dbReference>
<reference evidence="6" key="1">
    <citation type="submission" date="2010-11" db="EMBL/GenBank/DDBJ databases">
        <title>Evolution of the Rpp4 Asian soybean rust resistance locus in legumes.</title>
        <authorList>
            <person name="Freeman B.C."/>
            <person name="Lincoln L.M."/>
            <person name="Graham M.A."/>
        </authorList>
    </citation>
    <scope>NUCLEOTIDE SEQUENCE</scope>
</reference>
<dbReference type="InterPro" id="IPR001584">
    <property type="entry name" value="Integrase_cat-core"/>
</dbReference>
<dbReference type="GO" id="GO:0008233">
    <property type="term" value="F:peptidase activity"/>
    <property type="evidence" value="ECO:0007669"/>
    <property type="project" value="UniProtKB-KW"/>
</dbReference>
<evidence type="ECO:0000256" key="3">
    <source>
        <dbReference type="SAM" id="MobiDB-lite"/>
    </source>
</evidence>
<evidence type="ECO:0000259" key="4">
    <source>
        <dbReference type="PROSITE" id="PS50158"/>
    </source>
</evidence>
<dbReference type="PROSITE" id="PS50158">
    <property type="entry name" value="ZF_CCHC"/>
    <property type="match status" value="1"/>
</dbReference>
<dbReference type="GO" id="GO:0015074">
    <property type="term" value="P:DNA integration"/>
    <property type="evidence" value="ECO:0007669"/>
    <property type="project" value="InterPro"/>
</dbReference>
<keyword evidence="1" id="KW-0645">Protease</keyword>
<dbReference type="GO" id="GO:0003676">
    <property type="term" value="F:nucleic acid binding"/>
    <property type="evidence" value="ECO:0007669"/>
    <property type="project" value="InterPro"/>
</dbReference>
<feature type="compositionally biased region" description="Acidic residues" evidence="3">
    <location>
        <begin position="738"/>
        <end position="749"/>
    </location>
</feature>
<dbReference type="InterPro" id="IPR054722">
    <property type="entry name" value="PolX-like_BBD"/>
</dbReference>
<dbReference type="Gene3D" id="3.30.420.10">
    <property type="entry name" value="Ribonuclease H-like superfamily/Ribonuclease H"/>
    <property type="match status" value="1"/>
</dbReference>
<keyword evidence="2" id="KW-0862">Zinc</keyword>
<evidence type="ECO:0000256" key="2">
    <source>
        <dbReference type="PROSITE-ProRule" id="PRU00047"/>
    </source>
</evidence>
<dbReference type="InterPro" id="IPR036397">
    <property type="entry name" value="RNaseH_sf"/>
</dbReference>
<name>G8DCX4_PHAVU</name>
<dbReference type="Pfam" id="PF14223">
    <property type="entry name" value="Retrotran_gag_2"/>
    <property type="match status" value="1"/>
</dbReference>
<keyword evidence="2" id="KW-0863">Zinc-finger</keyword>
<keyword evidence="2" id="KW-0479">Metal-binding</keyword>
<dbReference type="InterPro" id="IPR057670">
    <property type="entry name" value="SH3_retrovirus"/>
</dbReference>
<protein>
    <submittedName>
        <fullName evidence="6">Putative Ty-1 copia retrotransposon</fullName>
    </submittedName>
</protein>
<evidence type="ECO:0000313" key="6">
    <source>
        <dbReference type="EMBL" id="AER13159.1"/>
    </source>
</evidence>
<dbReference type="InterPro" id="IPR012337">
    <property type="entry name" value="RNaseH-like_sf"/>
</dbReference>
<dbReference type="Pfam" id="PF13976">
    <property type="entry name" value="gag_pre-integrs"/>
    <property type="match status" value="1"/>
</dbReference>
<organism evidence="6">
    <name type="scientific">Phaseolus vulgaris</name>
    <name type="common">Kidney bean</name>
    <name type="synonym">French bean</name>
    <dbReference type="NCBI Taxonomy" id="3885"/>
    <lineage>
        <taxon>Eukaryota</taxon>
        <taxon>Viridiplantae</taxon>
        <taxon>Streptophyta</taxon>
        <taxon>Embryophyta</taxon>
        <taxon>Tracheophyta</taxon>
        <taxon>Spermatophyta</taxon>
        <taxon>Magnoliopsida</taxon>
        <taxon>eudicotyledons</taxon>
        <taxon>Gunneridae</taxon>
        <taxon>Pentapetalae</taxon>
        <taxon>rosids</taxon>
        <taxon>fabids</taxon>
        <taxon>Fabales</taxon>
        <taxon>Fabaceae</taxon>
        <taxon>Papilionoideae</taxon>
        <taxon>50 kb inversion clade</taxon>
        <taxon>NPAAA clade</taxon>
        <taxon>indigoferoid/millettioid clade</taxon>
        <taxon>Phaseoleae</taxon>
        <taxon>Phaseolus</taxon>
    </lineage>
</organism>
<accession>G8DCX4</accession>
<dbReference type="SUPFAM" id="SSF53098">
    <property type="entry name" value="Ribonuclease H-like"/>
    <property type="match status" value="1"/>
</dbReference>
<proteinExistence type="predicted"/>
<dbReference type="InterPro" id="IPR025724">
    <property type="entry name" value="GAG-pre-integrase_dom"/>
</dbReference>
<dbReference type="InterPro" id="IPR001878">
    <property type="entry name" value="Znf_CCHC"/>
</dbReference>
<evidence type="ECO:0000256" key="1">
    <source>
        <dbReference type="ARBA" id="ARBA00022670"/>
    </source>
</evidence>
<feature type="domain" description="CCHC-type" evidence="4">
    <location>
        <begin position="171"/>
        <end position="186"/>
    </location>
</feature>
<dbReference type="PROSITE" id="PS50994">
    <property type="entry name" value="INTEGRASE"/>
    <property type="match status" value="1"/>
</dbReference>
<dbReference type="PANTHER" id="PTHR42648">
    <property type="entry name" value="TRANSPOSASE, PUTATIVE-RELATED"/>
    <property type="match status" value="1"/>
</dbReference>
<dbReference type="Gene3D" id="4.10.60.10">
    <property type="entry name" value="Zinc finger, CCHC-type"/>
    <property type="match status" value="1"/>
</dbReference>
<dbReference type="AlphaFoldDB" id="G8DCX4"/>
<keyword evidence="1" id="KW-0378">Hydrolase</keyword>
<sequence>MWQGEVLDSLFQQGLDIAIEGEKPKEVEEKDWSIINRLACGTIRSCLSREQKYAVKNETSAHKLWKALEDKFLKKSDVKFEDEDLALMLLSSLPDEFEHLETTLLHGKENVSLDVVCSALYSHELRKQDKMKTKSTTSEEALVARGRQQSQTKERRGMSKSKGRAVAKDECAFCHEKGHWKKDCPKLQKKEKVLQDANVAECKSDVESDISLIVSLSASLYLDEWILDSGCTYHMCPIRDWFFEFQELDGGVVYMGNDNPCKTVGIGSIKLRNHDGSTRILRDVRYVPKLKKNLISLGALESKGLVVTMRDGILKATSGALVMLKGVMKNNLYYYQGSTVVGTVAAATSSSKKDAEATKLWHMRLGHAGEKSLQIFTKQGLLKGTKACKLEFCEHCVLGKQRRVKFGTAIHNTKGILDYVHSDVWGPAKTPSIGVRSGAQVKDAPDGDTCTAGCEPRVQRCNCRERESAQVLEVNRGEGRRLTRRRSRFRFDEARFLRPGQQAGSFTMKNKNDVLEIFLKWKDEVENQTGRKIKVLRTDNGGEYKSDPFLKVCQDCGIIRHFTIRKTPQQNGVSERMNKILVEKVRCMLSNAELGRKFWAEAVTYAQHLVNRLPSSAIDGKTPLEVWSGKPATDYDSLHVFGSIAYYHVIESKLDPRAKKALFMGFSPGVKGYRLWCLEAKKTIISRDVTFDESAMLKKVNPEGADSTPQQVECARKQVEFEPKVVIPTRNTTSDSAMAEEESDEEEVPTQESQQQSAPIAVRRQRRDIQKPSRFMDMVAYALPVVDDIPSTYPEAIMSSESGNWAGAMEEEMQSLKKNKTWKLAQLPKGKKAIGCKWVFAKKEEFSNKEDVRYKARWLQGPSLNIV</sequence>
<feature type="region of interest" description="Disordered" evidence="3">
    <location>
        <begin position="729"/>
        <end position="766"/>
    </location>
</feature>
<dbReference type="Pfam" id="PF25597">
    <property type="entry name" value="SH3_retrovirus"/>
    <property type="match status" value="1"/>
</dbReference>
<dbReference type="Pfam" id="PF22936">
    <property type="entry name" value="Pol_BBD"/>
    <property type="match status" value="1"/>
</dbReference>
<dbReference type="SUPFAM" id="SSF57756">
    <property type="entry name" value="Retrovirus zinc finger-like domains"/>
    <property type="match status" value="1"/>
</dbReference>
<dbReference type="GO" id="GO:0006508">
    <property type="term" value="P:proteolysis"/>
    <property type="evidence" value="ECO:0007669"/>
    <property type="project" value="UniProtKB-KW"/>
</dbReference>
<dbReference type="PANTHER" id="PTHR42648:SF28">
    <property type="entry name" value="TRANSPOSON-ENCODED PROTEIN WITH RIBONUCLEASE H-LIKE AND RETROVIRUS ZINC FINGER-LIKE DOMAINS"/>
    <property type="match status" value="1"/>
</dbReference>
<dbReference type="EMBL" id="HQ632856">
    <property type="protein sequence ID" value="AER13159.1"/>
    <property type="molecule type" value="Genomic_DNA"/>
</dbReference>